<feature type="compositionally biased region" description="Acidic residues" evidence="1">
    <location>
        <begin position="393"/>
        <end position="422"/>
    </location>
</feature>
<gene>
    <name evidence="3" type="ORF">SAMN04488514_101277</name>
</gene>
<organism evidence="3 4">
    <name type="scientific">Kriegella aquimaris</name>
    <dbReference type="NCBI Taxonomy" id="192904"/>
    <lineage>
        <taxon>Bacteria</taxon>
        <taxon>Pseudomonadati</taxon>
        <taxon>Bacteroidota</taxon>
        <taxon>Flavobacteriia</taxon>
        <taxon>Flavobacteriales</taxon>
        <taxon>Flavobacteriaceae</taxon>
        <taxon>Kriegella</taxon>
    </lineage>
</organism>
<evidence type="ECO:0000313" key="3">
    <source>
        <dbReference type="EMBL" id="SDL28641.1"/>
    </source>
</evidence>
<dbReference type="SUPFAM" id="SSF48371">
    <property type="entry name" value="ARM repeat"/>
    <property type="match status" value="1"/>
</dbReference>
<feature type="transmembrane region" description="Helical" evidence="2">
    <location>
        <begin position="12"/>
        <end position="30"/>
    </location>
</feature>
<protein>
    <recommendedName>
        <fullName evidence="5">HEAT repeat-containing protein</fullName>
    </recommendedName>
</protein>
<feature type="region of interest" description="Disordered" evidence="1">
    <location>
        <begin position="393"/>
        <end position="425"/>
    </location>
</feature>
<proteinExistence type="predicted"/>
<evidence type="ECO:0000256" key="2">
    <source>
        <dbReference type="SAM" id="Phobius"/>
    </source>
</evidence>
<feature type="compositionally biased region" description="Basic and acidic residues" evidence="1">
    <location>
        <begin position="350"/>
        <end position="364"/>
    </location>
</feature>
<dbReference type="Proteomes" id="UP000199440">
    <property type="component" value="Unassembled WGS sequence"/>
</dbReference>
<evidence type="ECO:0000313" key="4">
    <source>
        <dbReference type="Proteomes" id="UP000199440"/>
    </source>
</evidence>
<feature type="region of interest" description="Disordered" evidence="1">
    <location>
        <begin position="339"/>
        <end position="364"/>
    </location>
</feature>
<sequence>MPKIHTELLWQLTFLFIGLVIIYFTAIFFFRNKISATGRKVKKRKTELSPMISEFLFYEDNGLKEDKSNYVTLKIEIRELLKNDFNRKVLTEILLDLQKDVSGDTQKRVFSLYQDLGLDKDAFEKLKSSKWQVISKGILELTNMQVVDSYMFIIKFINDRRSTLRQQAEIATVTLRPEGIAFFLDTTKYRISEWQQLKLLDAMRNLEGFSPPRFKLWLTSRNKHVVLFALKLVKYFNQNDCNASLIELLKHKNNQIREEAIKCIKEFNVVAARDILKLIFWKSNTVVKIAVLDAIAYLGNESDIEFLKKVENKEFNFSVKSKALSAINAISPESIMPTEGLQNLDMSKIPPEDSQEKEADKTEDSIALEDSVHADVAQAIVQLTEAAEEVAIEEPATEEPATEEVATEEVATEEEEEEEEEVSQSVMDMDIHEAEYVDASLVKEEKKTNVIAVSELSEEKTTESFDVNFLPLVSETEVFGDRLSEIVETSTHYRPSKKIIKNDINDFEVVFEAVEYTEVSNELKNGLEANVVGSSDFLIVDFLPIIVNNQDVTLYNEAEREMSVANEVMAIEVIEEEILPCGQLTKEEPKLIFINEFPILEVSDIEVIEAEFLSEIEIADLNNNPEHKNLQQTTSKMKSTDQIKLKAIIEDLVAFESSDEIKEIIEEFDDVWPDMKWIEKSLDMEFVPLQQEESFNEVNEVSVEGVDDDLTQDKGTLIESILQSETFDVDTSESVLVDNSYNDDNSHNDDQSLKNAEEATMKLLDDIEALGDQREIPLLSELLQNEKYKSVKVRIRHLIAKFASMPFEERPNLIKSKTSEDIDFKPFNVFEDLFRTCDTAKKLILLDEIVAVGDEKEIPFLDSLLEDPNFKIREKAQLGLKGLMAKLVEKRESLENDEINNQSVCTIEQSEEIDGAVLLEYSLFLDEMEVEPPLNGDIFDVGFELSEKLELVEEVHLAIETPQDSFLNQLWSFPTKIIEKLNG</sequence>
<evidence type="ECO:0000256" key="1">
    <source>
        <dbReference type="SAM" id="MobiDB-lite"/>
    </source>
</evidence>
<dbReference type="EMBL" id="FNGV01000001">
    <property type="protein sequence ID" value="SDL28641.1"/>
    <property type="molecule type" value="Genomic_DNA"/>
</dbReference>
<dbReference type="Gene3D" id="1.25.10.10">
    <property type="entry name" value="Leucine-rich Repeat Variant"/>
    <property type="match status" value="1"/>
</dbReference>
<keyword evidence="2" id="KW-1133">Transmembrane helix</keyword>
<dbReference type="STRING" id="192904.SAMN04488514_101277"/>
<keyword evidence="4" id="KW-1185">Reference proteome</keyword>
<name>A0A1G9IU51_9FLAO</name>
<dbReference type="AlphaFoldDB" id="A0A1G9IU51"/>
<dbReference type="InterPro" id="IPR011989">
    <property type="entry name" value="ARM-like"/>
</dbReference>
<keyword evidence="2" id="KW-0472">Membrane</keyword>
<accession>A0A1G9IU51</accession>
<evidence type="ECO:0008006" key="5">
    <source>
        <dbReference type="Google" id="ProtNLM"/>
    </source>
</evidence>
<dbReference type="InterPro" id="IPR016024">
    <property type="entry name" value="ARM-type_fold"/>
</dbReference>
<reference evidence="3 4" key="1">
    <citation type="submission" date="2016-10" db="EMBL/GenBank/DDBJ databases">
        <authorList>
            <person name="de Groot N.N."/>
        </authorList>
    </citation>
    <scope>NUCLEOTIDE SEQUENCE [LARGE SCALE GENOMIC DNA]</scope>
    <source>
        <strain evidence="3 4">DSM 19886</strain>
    </source>
</reference>
<keyword evidence="2" id="KW-0812">Transmembrane</keyword>